<dbReference type="Proteomes" id="UP001161438">
    <property type="component" value="Chromosome 14"/>
</dbReference>
<dbReference type="Gene3D" id="1.25.10.10">
    <property type="entry name" value="Leucine-rich Repeat Variant"/>
    <property type="match status" value="1"/>
</dbReference>
<evidence type="ECO:0008006" key="9">
    <source>
        <dbReference type="Google" id="ProtNLM"/>
    </source>
</evidence>
<proteinExistence type="inferred from homology"/>
<feature type="compositionally biased region" description="Polar residues" evidence="5">
    <location>
        <begin position="1455"/>
        <end position="1471"/>
    </location>
</feature>
<protein>
    <recommendedName>
        <fullName evidence="9">Anaphase-promoting complex subunit 1</fullName>
    </recommendedName>
</protein>
<dbReference type="PANTHER" id="PTHR12827:SF3">
    <property type="entry name" value="ANAPHASE-PROMOTING COMPLEX SUBUNIT 1"/>
    <property type="match status" value="1"/>
</dbReference>
<reference evidence="7" key="1">
    <citation type="submission" date="2022-10" db="EMBL/GenBank/DDBJ databases">
        <authorList>
            <person name="Byrne P K."/>
        </authorList>
    </citation>
    <scope>NUCLEOTIDE SEQUENCE</scope>
    <source>
        <strain evidence="7">IFO1815</strain>
    </source>
</reference>
<dbReference type="InterPro" id="IPR011989">
    <property type="entry name" value="ARM-like"/>
</dbReference>
<evidence type="ECO:0000313" key="8">
    <source>
        <dbReference type="Proteomes" id="UP001161438"/>
    </source>
</evidence>
<keyword evidence="6" id="KW-0472">Membrane</keyword>
<evidence type="ECO:0000256" key="1">
    <source>
        <dbReference type="ARBA" id="ARBA00010547"/>
    </source>
</evidence>
<dbReference type="GO" id="GO:0070979">
    <property type="term" value="P:protein K11-linked ubiquitination"/>
    <property type="evidence" value="ECO:0007669"/>
    <property type="project" value="TreeGrafter"/>
</dbReference>
<accession>A0AA35ITN3</accession>
<name>A0AA35ITN3_SACMI</name>
<dbReference type="GO" id="GO:0005680">
    <property type="term" value="C:anaphase-promoting complex"/>
    <property type="evidence" value="ECO:0007669"/>
    <property type="project" value="InterPro"/>
</dbReference>
<feature type="region of interest" description="Disordered" evidence="5">
    <location>
        <begin position="1428"/>
        <end position="1471"/>
    </location>
</feature>
<sequence>MTSEVFIENDCLPRETHTGKDCDGTSEWQLQDNITNKPDGIYGDVWLSRDGRSVKWCIEDQCLRQFSYNQKIIKAGYIDFEKTPDCFVVVLSDIAHVYLLTRGDSTTVCFPFQIGNAFWYANGVILERDTSVFFMDSGYDSKPIEVDLKHKYITMTDPMTPFGLISITNTFKGGINSASGNKSDSLQDLQLVLFPSNREKYIAVFLDQNSKVLRFYYSRILSSDQSRKGELTISSTKKTGLETAGNSQKTGGITKDLRKFSLLTRRSTSNSHDFNTSERIISGSVGNAPVRTDIFALPSTCSRRSLSATLDRMGNTIGLNNRATPSSFFETSANTSAHSNVAPVSQPMQQQQQEYLNQTATSSKDIVLTEVSSLKLPDDITFTSRRLSSILNTIKFLSLKFERQEALLIFHEPTHFCKIWLIDLLPDVIDSIPFKVYGNSPQNMIRLENLKLKDPSRIQAIHIHAHLDGCLILISKEQNGKQFESLLYNPFVRILSPSKNVSRELTKQNNFPSLQKMFPYPETSFTKLCFEALKYITSPTFNISIIFLWQYAYSILLARTSHVLTRFRIEYDAFSLVLSLLILPIPSSSSQEFKENKEIYQHELFQQLKQNPEITSSVLPKIVIALHLIREEYSLNVLCRNEHALLGQFLGFATAAMGWPDLWQSYYVPQADLESKPLLSPGEQNSTFFHPLDEPPSIIKSLYSITENSSISLCPFISFSRLAATDTEVELRITPRSFKILGLYELVHSANFLPDYILGILSSLKIDKNELQTYPLGILVPLRNVLKILEDKLSEVRENLELLNRADLQRCSAIINSIRNDTKDIVGRDQKDSSVLYKVPVTKNIGSSSRTPNNIYSILSEIVKSASQVPLDGSAMRMSNIEDDEDIDEGRSLKLNAGLIFSEDKRFTHVVSLLAYYKSTQAQFFTTKTEYAQILAQKKYFANVMALRTCTNGIGWGAVAYATEKPISTQKWIVQPLNLISMFPDDTKIAVKVPEDVGHDVVKWGQFHAGVSSGLRISKKATGITGSWIAFNKPKELDAYHGGFLLGLGLSGHLKNLEEWHIYNYLSPRNTHISIGLLLGMSSSMKGSMDSKLIKVISVHLVAFLPSGSSDLNIDLKLQTAGIIGMGMLYLNSRHKRMSDSIFAQLVSLLNVNDEMVADEEYRLAAGISLGLINLGAGQTTFKKWDSSLLRLGDYFPEDVYDSSDVEQNIMYEELTTKLLEIITSTYDIENDWIPENSQIGAVIAIMFLFLKSNNYEISNALKVDLKEILKSNINTRPELLMYLEWASNMILWDCIGDDLSFVMKDVELEKNISELNTDLLPIYYTMAGRILAMGIRFASSGNLKIRNVLLSLVDKFLPFYQYPGKRNLDFRLTISVINVLVNVIIVALSMVMCASGDLEVLRRVKYLHEVVSGPYSDLFQVIPTSKNNDASVSQENSSTNRSGDNDHDERTDDTTTSLDNDRSINGSEISDPTAFLEDKKDMDDHYGKFISTNLALGFLFLGSGQYALNTSTLESIAFLSMSALPTYATPHPLQELKHFWSMAVEPRCLVIKDISTGDPVNNVPIKLVVEKDIENEEVVREMSTPCLLPDFSKIRSIRVEMHSYFPLEINFTKDYSASDFFSGGTIIYIQRKSQSIFEHKASFRNTEDIHLALKKKSIESKDFSKLNPKTKQGNITSSQLVESLGIQDLTMVELDTILNAENDTSLTDSESYNLGLLCSDKNSGDVLDCQLELWYKSFGPHVEQCKH</sequence>
<keyword evidence="8" id="KW-1185">Reference proteome</keyword>
<keyword evidence="4" id="KW-0131">Cell cycle</keyword>
<dbReference type="GO" id="GO:0031145">
    <property type="term" value="P:anaphase-promoting complex-dependent catabolic process"/>
    <property type="evidence" value="ECO:0007669"/>
    <property type="project" value="TreeGrafter"/>
</dbReference>
<feature type="compositionally biased region" description="Basic and acidic residues" evidence="5">
    <location>
        <begin position="1444"/>
        <end position="1454"/>
    </location>
</feature>
<feature type="transmembrane region" description="Helical" evidence="6">
    <location>
        <begin position="1373"/>
        <end position="1396"/>
    </location>
</feature>
<dbReference type="InterPro" id="IPR024990">
    <property type="entry name" value="Apc1"/>
</dbReference>
<dbReference type="GO" id="GO:0007091">
    <property type="term" value="P:metaphase/anaphase transition of mitotic cell cycle"/>
    <property type="evidence" value="ECO:0007669"/>
    <property type="project" value="TreeGrafter"/>
</dbReference>
<organism evidence="7 8">
    <name type="scientific">Saccharomyces mikatae IFO 1815</name>
    <dbReference type="NCBI Taxonomy" id="226126"/>
    <lineage>
        <taxon>Eukaryota</taxon>
        <taxon>Fungi</taxon>
        <taxon>Dikarya</taxon>
        <taxon>Ascomycota</taxon>
        <taxon>Saccharomycotina</taxon>
        <taxon>Saccharomycetes</taxon>
        <taxon>Saccharomycetales</taxon>
        <taxon>Saccharomycetaceae</taxon>
        <taxon>Saccharomyces</taxon>
    </lineage>
</organism>
<gene>
    <name evidence="7" type="primary">SMKI14G1530</name>
    <name evidence="7" type="ORF">SMKI_14G1530</name>
</gene>
<comment type="similarity">
    <text evidence="1">Belongs to the APC1 family.</text>
</comment>
<evidence type="ECO:0000256" key="4">
    <source>
        <dbReference type="ARBA" id="ARBA00023306"/>
    </source>
</evidence>
<keyword evidence="6" id="KW-0812">Transmembrane</keyword>
<feature type="compositionally biased region" description="Polar residues" evidence="5">
    <location>
        <begin position="1428"/>
        <end position="1443"/>
    </location>
</feature>
<feature type="transmembrane region" description="Helical" evidence="6">
    <location>
        <begin position="1490"/>
        <end position="1509"/>
    </location>
</feature>
<dbReference type="GO" id="GO:0051301">
    <property type="term" value="P:cell division"/>
    <property type="evidence" value="ECO:0007669"/>
    <property type="project" value="UniProtKB-KW"/>
</dbReference>
<dbReference type="GO" id="GO:0060090">
    <property type="term" value="F:molecular adaptor activity"/>
    <property type="evidence" value="ECO:0007669"/>
    <property type="project" value="TreeGrafter"/>
</dbReference>
<evidence type="ECO:0000256" key="2">
    <source>
        <dbReference type="ARBA" id="ARBA00022618"/>
    </source>
</evidence>
<dbReference type="PANTHER" id="PTHR12827">
    <property type="entry name" value="MEIOTIC CHECKPOINT REGULATOR TSG24 FAMILY MEMBER"/>
    <property type="match status" value="1"/>
</dbReference>
<evidence type="ECO:0000256" key="6">
    <source>
        <dbReference type="SAM" id="Phobius"/>
    </source>
</evidence>
<keyword evidence="2" id="KW-0132">Cell division</keyword>
<dbReference type="GeneID" id="80920831"/>
<evidence type="ECO:0000313" key="7">
    <source>
        <dbReference type="EMBL" id="CAI4035943.1"/>
    </source>
</evidence>
<evidence type="ECO:0000256" key="3">
    <source>
        <dbReference type="ARBA" id="ARBA00022776"/>
    </source>
</evidence>
<dbReference type="EMBL" id="OX365770">
    <property type="protein sequence ID" value="CAI4035943.1"/>
    <property type="molecule type" value="Genomic_DNA"/>
</dbReference>
<dbReference type="RefSeq" id="XP_056079063.1">
    <property type="nucleotide sequence ID" value="XM_056225223.1"/>
</dbReference>
<keyword evidence="6" id="KW-1133">Transmembrane helix</keyword>
<dbReference type="FunFam" id="1.25.10.10:FF:000435">
    <property type="entry name" value="Ubiquitin ligase subunit"/>
    <property type="match status" value="1"/>
</dbReference>
<keyword evidence="3" id="KW-0498">Mitosis</keyword>
<evidence type="ECO:0000256" key="5">
    <source>
        <dbReference type="SAM" id="MobiDB-lite"/>
    </source>
</evidence>